<evidence type="ECO:0000313" key="3">
    <source>
        <dbReference type="Proteomes" id="UP000269396"/>
    </source>
</evidence>
<feature type="domain" description="TPPC8 C-terminal Ig-like" evidence="1">
    <location>
        <begin position="46"/>
        <end position="93"/>
    </location>
</feature>
<evidence type="ECO:0000259" key="1">
    <source>
        <dbReference type="Pfam" id="PF24542"/>
    </source>
</evidence>
<sequence>MFIRREPISEEVLSSTLETNQSQHNNPFQVYNSSSLSQLESISRDISFIPSLIWIGLTKQEFHLQPYQVKCLTLKALAPQLGIYNLCTFSIKAAPLLLCNSHSNLNTTNKPLLIDQNIFPIFLVKNHNMLSLVIVE</sequence>
<proteinExistence type="predicted"/>
<evidence type="ECO:0000313" key="2">
    <source>
        <dbReference type="EMBL" id="VDP81053.1"/>
    </source>
</evidence>
<dbReference type="Pfam" id="PF24542">
    <property type="entry name" value="Ig_TPPC8_C"/>
    <property type="match status" value="1"/>
</dbReference>
<dbReference type="AlphaFoldDB" id="A0A3P8KJ96"/>
<name>A0A3P8KJ96_9TREM</name>
<keyword evidence="3" id="KW-1185">Reference proteome</keyword>
<dbReference type="EMBL" id="UZAL01043234">
    <property type="protein sequence ID" value="VDP81053.1"/>
    <property type="molecule type" value="Genomic_DNA"/>
</dbReference>
<organism evidence="2 3">
    <name type="scientific">Schistosoma mattheei</name>
    <dbReference type="NCBI Taxonomy" id="31246"/>
    <lineage>
        <taxon>Eukaryota</taxon>
        <taxon>Metazoa</taxon>
        <taxon>Spiralia</taxon>
        <taxon>Lophotrochozoa</taxon>
        <taxon>Platyhelminthes</taxon>
        <taxon>Trematoda</taxon>
        <taxon>Digenea</taxon>
        <taxon>Strigeidida</taxon>
        <taxon>Schistosomatoidea</taxon>
        <taxon>Schistosomatidae</taxon>
        <taxon>Schistosoma</taxon>
    </lineage>
</organism>
<dbReference type="Proteomes" id="UP000269396">
    <property type="component" value="Unassembled WGS sequence"/>
</dbReference>
<dbReference type="InterPro" id="IPR057651">
    <property type="entry name" value="Ig_TPPC8_C"/>
</dbReference>
<gene>
    <name evidence="2" type="ORF">SMTD_LOCUS19902</name>
</gene>
<protein>
    <recommendedName>
        <fullName evidence="1">TPPC8 C-terminal Ig-like domain-containing protein</fullName>
    </recommendedName>
</protein>
<accession>A0A3P8KJ96</accession>
<reference evidence="2 3" key="1">
    <citation type="submission" date="2018-11" db="EMBL/GenBank/DDBJ databases">
        <authorList>
            <consortium name="Pathogen Informatics"/>
        </authorList>
    </citation>
    <scope>NUCLEOTIDE SEQUENCE [LARGE SCALE GENOMIC DNA]</scope>
    <source>
        <strain>Denwood</strain>
        <strain evidence="3">Zambia</strain>
    </source>
</reference>